<sequence>MARAKGDDTVGNMFKLTTEVTTSLPLLINCRSPLTAYLSPLSKSRVHTSVDASAAFAVGRKLGGSQALSIASRQKSDNLRVIDVQRVATILP</sequence>
<evidence type="ECO:0000313" key="1">
    <source>
        <dbReference type="EMBL" id="KAI5657916.1"/>
    </source>
</evidence>
<organism evidence="1 2">
    <name type="scientific">Catharanthus roseus</name>
    <name type="common">Madagascar periwinkle</name>
    <name type="synonym">Vinca rosea</name>
    <dbReference type="NCBI Taxonomy" id="4058"/>
    <lineage>
        <taxon>Eukaryota</taxon>
        <taxon>Viridiplantae</taxon>
        <taxon>Streptophyta</taxon>
        <taxon>Embryophyta</taxon>
        <taxon>Tracheophyta</taxon>
        <taxon>Spermatophyta</taxon>
        <taxon>Magnoliopsida</taxon>
        <taxon>eudicotyledons</taxon>
        <taxon>Gunneridae</taxon>
        <taxon>Pentapetalae</taxon>
        <taxon>asterids</taxon>
        <taxon>lamiids</taxon>
        <taxon>Gentianales</taxon>
        <taxon>Apocynaceae</taxon>
        <taxon>Rauvolfioideae</taxon>
        <taxon>Vinceae</taxon>
        <taxon>Catharanthinae</taxon>
        <taxon>Catharanthus</taxon>
    </lineage>
</organism>
<name>A0ACC0AEH4_CATRO</name>
<dbReference type="EMBL" id="CM044706">
    <property type="protein sequence ID" value="KAI5657916.1"/>
    <property type="molecule type" value="Genomic_DNA"/>
</dbReference>
<accession>A0ACC0AEH4</accession>
<comment type="caution">
    <text evidence="1">The sequence shown here is derived from an EMBL/GenBank/DDBJ whole genome shotgun (WGS) entry which is preliminary data.</text>
</comment>
<proteinExistence type="predicted"/>
<gene>
    <name evidence="1" type="ORF">M9H77_26709</name>
</gene>
<evidence type="ECO:0000313" key="2">
    <source>
        <dbReference type="Proteomes" id="UP001060085"/>
    </source>
</evidence>
<protein>
    <submittedName>
        <fullName evidence="1">Uncharacterized protein</fullName>
    </submittedName>
</protein>
<dbReference type="Proteomes" id="UP001060085">
    <property type="component" value="Linkage Group LG06"/>
</dbReference>
<keyword evidence="2" id="KW-1185">Reference proteome</keyword>
<reference evidence="2" key="1">
    <citation type="journal article" date="2023" name="Nat. Plants">
        <title>Single-cell RNA sequencing provides a high-resolution roadmap for understanding the multicellular compartmentation of specialized metabolism.</title>
        <authorList>
            <person name="Sun S."/>
            <person name="Shen X."/>
            <person name="Li Y."/>
            <person name="Li Y."/>
            <person name="Wang S."/>
            <person name="Li R."/>
            <person name="Zhang H."/>
            <person name="Shen G."/>
            <person name="Guo B."/>
            <person name="Wei J."/>
            <person name="Xu J."/>
            <person name="St-Pierre B."/>
            <person name="Chen S."/>
            <person name="Sun C."/>
        </authorList>
    </citation>
    <scope>NUCLEOTIDE SEQUENCE [LARGE SCALE GENOMIC DNA]</scope>
</reference>